<evidence type="ECO:0000313" key="4">
    <source>
        <dbReference type="EMBL" id="MFC5730042.1"/>
    </source>
</evidence>
<sequence>MLARTRIQVCGQVFIELCGRTLDAGLLRGQGRVLFVYLVLNRVRALPRGDVVTALWPDEAPAAAQANLRVLVSRLRGVLGADAVEGRSNLRLVLPQDAWVDIEVAARKIHEAEAAVAARDWSRALPAASTAFTVSQRGFLPGADPPWAVERRRWLEDVQIRALECDGIASLGIGGSEIAAAERDGRRLLELAPYRESGYRLLMEALANQGNTAEALLVYERLRTVLRDELGTSPSVRSQALHRRLLQRLE</sequence>
<dbReference type="PANTHER" id="PTHR35807">
    <property type="entry name" value="TRANSCRIPTIONAL REGULATOR REDD-RELATED"/>
    <property type="match status" value="1"/>
</dbReference>
<feature type="domain" description="Bacterial transcriptional activator" evidence="3">
    <location>
        <begin position="100"/>
        <end position="246"/>
    </location>
</feature>
<dbReference type="InterPro" id="IPR036388">
    <property type="entry name" value="WH-like_DNA-bd_sf"/>
</dbReference>
<dbReference type="RefSeq" id="WP_136435458.1">
    <property type="nucleotide sequence ID" value="NZ_JBHSNS010000006.1"/>
</dbReference>
<evidence type="ECO:0000256" key="2">
    <source>
        <dbReference type="ARBA" id="ARBA00023163"/>
    </source>
</evidence>
<name>A0ABW0ZJ06_9ACTN</name>
<dbReference type="SUPFAM" id="SSF46894">
    <property type="entry name" value="C-terminal effector domain of the bipartite response regulators"/>
    <property type="match status" value="1"/>
</dbReference>
<evidence type="ECO:0000259" key="3">
    <source>
        <dbReference type="SMART" id="SM01043"/>
    </source>
</evidence>
<keyword evidence="1" id="KW-0805">Transcription regulation</keyword>
<comment type="caution">
    <text evidence="4">The sequence shown here is derived from an EMBL/GenBank/DDBJ whole genome shotgun (WGS) entry which is preliminary data.</text>
</comment>
<organism evidence="4 5">
    <name type="scientific">Nocardioides vastitatis</name>
    <dbReference type="NCBI Taxonomy" id="2568655"/>
    <lineage>
        <taxon>Bacteria</taxon>
        <taxon>Bacillati</taxon>
        <taxon>Actinomycetota</taxon>
        <taxon>Actinomycetes</taxon>
        <taxon>Propionibacteriales</taxon>
        <taxon>Nocardioidaceae</taxon>
        <taxon>Nocardioides</taxon>
    </lineage>
</organism>
<dbReference type="Proteomes" id="UP001596072">
    <property type="component" value="Unassembled WGS sequence"/>
</dbReference>
<evidence type="ECO:0000256" key="1">
    <source>
        <dbReference type="ARBA" id="ARBA00023015"/>
    </source>
</evidence>
<protein>
    <submittedName>
        <fullName evidence="4">BTAD domain-containing putative transcriptional regulator</fullName>
    </submittedName>
</protein>
<keyword evidence="2" id="KW-0804">Transcription</keyword>
<proteinExistence type="predicted"/>
<dbReference type="Gene3D" id="1.25.40.10">
    <property type="entry name" value="Tetratricopeptide repeat domain"/>
    <property type="match status" value="1"/>
</dbReference>
<reference evidence="5" key="1">
    <citation type="journal article" date="2019" name="Int. J. Syst. Evol. Microbiol.">
        <title>The Global Catalogue of Microorganisms (GCM) 10K type strain sequencing project: providing services to taxonomists for standard genome sequencing and annotation.</title>
        <authorList>
            <consortium name="The Broad Institute Genomics Platform"/>
            <consortium name="The Broad Institute Genome Sequencing Center for Infectious Disease"/>
            <person name="Wu L."/>
            <person name="Ma J."/>
        </authorList>
    </citation>
    <scope>NUCLEOTIDE SEQUENCE [LARGE SCALE GENOMIC DNA]</scope>
    <source>
        <strain evidence="5">YIM 94188</strain>
    </source>
</reference>
<gene>
    <name evidence="4" type="ORF">ACFPQB_14030</name>
</gene>
<dbReference type="SMART" id="SM01043">
    <property type="entry name" value="BTAD"/>
    <property type="match status" value="1"/>
</dbReference>
<keyword evidence="5" id="KW-1185">Reference proteome</keyword>
<dbReference type="PANTHER" id="PTHR35807:SF1">
    <property type="entry name" value="TRANSCRIPTIONAL REGULATOR REDD"/>
    <property type="match status" value="1"/>
</dbReference>
<dbReference type="InterPro" id="IPR016032">
    <property type="entry name" value="Sig_transdc_resp-reg_C-effctor"/>
</dbReference>
<dbReference type="Pfam" id="PF03704">
    <property type="entry name" value="BTAD"/>
    <property type="match status" value="1"/>
</dbReference>
<dbReference type="SUPFAM" id="SSF48452">
    <property type="entry name" value="TPR-like"/>
    <property type="match status" value="1"/>
</dbReference>
<dbReference type="Gene3D" id="1.10.10.10">
    <property type="entry name" value="Winged helix-like DNA-binding domain superfamily/Winged helix DNA-binding domain"/>
    <property type="match status" value="1"/>
</dbReference>
<evidence type="ECO:0000313" key="5">
    <source>
        <dbReference type="Proteomes" id="UP001596072"/>
    </source>
</evidence>
<accession>A0ABW0ZJ06</accession>
<dbReference type="InterPro" id="IPR051677">
    <property type="entry name" value="AfsR-DnrI-RedD_regulator"/>
</dbReference>
<dbReference type="InterPro" id="IPR011990">
    <property type="entry name" value="TPR-like_helical_dom_sf"/>
</dbReference>
<dbReference type="EMBL" id="JBHSNS010000006">
    <property type="protein sequence ID" value="MFC5730042.1"/>
    <property type="molecule type" value="Genomic_DNA"/>
</dbReference>
<dbReference type="InterPro" id="IPR005158">
    <property type="entry name" value="BTAD"/>
</dbReference>